<dbReference type="InterPro" id="IPR040442">
    <property type="entry name" value="Pyrv_kinase-like_dom_sf"/>
</dbReference>
<proteinExistence type="predicted"/>
<protein>
    <submittedName>
        <fullName evidence="1">Uncharacterized protein</fullName>
    </submittedName>
</protein>
<gene>
    <name evidence="1" type="ORF">CCAS_09415</name>
</gene>
<dbReference type="Proteomes" id="UP000004840">
    <property type="component" value="Unassembled WGS sequence"/>
</dbReference>
<dbReference type="GO" id="GO:0003824">
    <property type="term" value="F:catalytic activity"/>
    <property type="evidence" value="ECO:0007669"/>
    <property type="project" value="InterPro"/>
</dbReference>
<sequence>MIEVLGTVAPRRRNFLSLAYLRGAVTAKEHEMSDVKALAAQFAQAHESGKTLVLPTAWDTWSAALVEEAGFEGLTVGSHPVADAIGSSDGENMDFSEYLKVVAKIALKVSIPVSADVESGYGLEPADLINRLIEAGAVGANIEDVVHTEGDRVREAQEHADYIAAAREAADAAGVEFVINGRTDAVRLGTDVFEDPLAEAAKRIQLMQQAGARSVYPVALKSADQVQTLMDAVSIPLNVTAHPVDGHGAGDLAALKDLGVRRISFGPLWQKWLSETTAEQFKQWV</sequence>
<dbReference type="PANTHER" id="PTHR42905:SF16">
    <property type="entry name" value="CARBOXYPHOSPHONOENOLPYRUVATE PHOSPHONOMUTASE-LIKE PROTEIN (AFU_ORTHOLOGUE AFUA_5G07230)"/>
    <property type="match status" value="1"/>
</dbReference>
<name>G7HYX2_9CORY</name>
<dbReference type="AlphaFoldDB" id="G7HYX2"/>
<dbReference type="InterPro" id="IPR039556">
    <property type="entry name" value="ICL/PEPM"/>
</dbReference>
<evidence type="ECO:0000313" key="2">
    <source>
        <dbReference type="Proteomes" id="UP000004840"/>
    </source>
</evidence>
<dbReference type="SUPFAM" id="SSF51621">
    <property type="entry name" value="Phosphoenolpyruvate/pyruvate domain"/>
    <property type="match status" value="1"/>
</dbReference>
<dbReference type="EMBL" id="CAFW01000079">
    <property type="protein sequence ID" value="CCE55387.1"/>
    <property type="molecule type" value="Genomic_DNA"/>
</dbReference>
<dbReference type="CDD" id="cd00377">
    <property type="entry name" value="ICL_PEPM"/>
    <property type="match status" value="1"/>
</dbReference>
<organism evidence="1 2">
    <name type="scientific">Corynebacterium casei UCMA 3821</name>
    <dbReference type="NCBI Taxonomy" id="1110505"/>
    <lineage>
        <taxon>Bacteria</taxon>
        <taxon>Bacillati</taxon>
        <taxon>Actinomycetota</taxon>
        <taxon>Actinomycetes</taxon>
        <taxon>Mycobacteriales</taxon>
        <taxon>Corynebacteriaceae</taxon>
        <taxon>Corynebacterium</taxon>
    </lineage>
</organism>
<evidence type="ECO:0000313" key="1">
    <source>
        <dbReference type="EMBL" id="CCE55387.1"/>
    </source>
</evidence>
<dbReference type="Gene3D" id="3.20.20.60">
    <property type="entry name" value="Phosphoenolpyruvate-binding domains"/>
    <property type="match status" value="1"/>
</dbReference>
<dbReference type="PANTHER" id="PTHR42905">
    <property type="entry name" value="PHOSPHOENOLPYRUVATE CARBOXYLASE"/>
    <property type="match status" value="1"/>
</dbReference>
<comment type="caution">
    <text evidence="1">The sequence shown here is derived from an EMBL/GenBank/DDBJ whole genome shotgun (WGS) entry which is preliminary data.</text>
</comment>
<reference evidence="1 2" key="1">
    <citation type="journal article" date="2012" name="J. Bacteriol.">
        <title>Genome Sequence of Corynebacterium casei UCMA 3821, Isolated from a Smear-Ripened Cheese.</title>
        <authorList>
            <person name="Monnet C."/>
            <person name="Loux V."/>
            <person name="Bento P."/>
            <person name="Gibrat J.F."/>
            <person name="Straub C."/>
            <person name="Bonnarme P."/>
            <person name="Landaud S."/>
            <person name="Irlinger F."/>
        </authorList>
    </citation>
    <scope>NUCLEOTIDE SEQUENCE [LARGE SCALE GENOMIC DNA]</scope>
    <source>
        <strain evidence="1 2">UCMA 3821</strain>
    </source>
</reference>
<accession>G7HYX2</accession>
<dbReference type="Pfam" id="PF13714">
    <property type="entry name" value="PEP_mutase"/>
    <property type="match status" value="1"/>
</dbReference>
<dbReference type="InterPro" id="IPR015813">
    <property type="entry name" value="Pyrv/PenolPyrv_kinase-like_dom"/>
</dbReference>